<feature type="transmembrane region" description="Helical" evidence="6">
    <location>
        <begin position="127"/>
        <end position="150"/>
    </location>
</feature>
<dbReference type="GO" id="GO:0022857">
    <property type="term" value="F:transmembrane transporter activity"/>
    <property type="evidence" value="ECO:0007669"/>
    <property type="project" value="InterPro"/>
</dbReference>
<evidence type="ECO:0000256" key="6">
    <source>
        <dbReference type="SAM" id="Phobius"/>
    </source>
</evidence>
<dbReference type="InterPro" id="IPR011701">
    <property type="entry name" value="MFS"/>
</dbReference>
<dbReference type="PANTHER" id="PTHR23528">
    <property type="match status" value="1"/>
</dbReference>
<dbReference type="RefSeq" id="WP_067282003.1">
    <property type="nucleotide sequence ID" value="NZ_LOHS01000102.1"/>
</dbReference>
<dbReference type="Proteomes" id="UP000077381">
    <property type="component" value="Unassembled WGS sequence"/>
</dbReference>
<keyword evidence="3 6" id="KW-1133">Transmembrane helix</keyword>
<dbReference type="Pfam" id="PF07690">
    <property type="entry name" value="MFS_1"/>
    <property type="match status" value="1"/>
</dbReference>
<dbReference type="InterPro" id="IPR036259">
    <property type="entry name" value="MFS_trans_sf"/>
</dbReference>
<protein>
    <submittedName>
        <fullName evidence="8">Major facilitator superfamily protein</fullName>
    </submittedName>
</protein>
<dbReference type="SUPFAM" id="SSF103473">
    <property type="entry name" value="MFS general substrate transporter"/>
    <property type="match status" value="1"/>
</dbReference>
<feature type="transmembrane region" description="Helical" evidence="6">
    <location>
        <begin position="66"/>
        <end position="83"/>
    </location>
</feature>
<feature type="region of interest" description="Disordered" evidence="5">
    <location>
        <begin position="1"/>
        <end position="21"/>
    </location>
</feature>
<name>A0A177HMD3_9ACTN</name>
<feature type="transmembrane region" description="Helical" evidence="6">
    <location>
        <begin position="278"/>
        <end position="300"/>
    </location>
</feature>
<dbReference type="Gene3D" id="1.20.1250.20">
    <property type="entry name" value="MFS general substrate transporter like domains"/>
    <property type="match status" value="2"/>
</dbReference>
<evidence type="ECO:0000256" key="3">
    <source>
        <dbReference type="ARBA" id="ARBA00022989"/>
    </source>
</evidence>
<evidence type="ECO:0000259" key="7">
    <source>
        <dbReference type="PROSITE" id="PS50850"/>
    </source>
</evidence>
<evidence type="ECO:0000313" key="9">
    <source>
        <dbReference type="Proteomes" id="UP000077381"/>
    </source>
</evidence>
<feature type="transmembrane region" description="Helical" evidence="6">
    <location>
        <begin position="375"/>
        <end position="397"/>
    </location>
</feature>
<keyword evidence="9" id="KW-1185">Reference proteome</keyword>
<evidence type="ECO:0000256" key="5">
    <source>
        <dbReference type="SAM" id="MobiDB-lite"/>
    </source>
</evidence>
<organism evidence="8 9">
    <name type="scientific">Streptomyces jeddahensis</name>
    <dbReference type="NCBI Taxonomy" id="1716141"/>
    <lineage>
        <taxon>Bacteria</taxon>
        <taxon>Bacillati</taxon>
        <taxon>Actinomycetota</taxon>
        <taxon>Actinomycetes</taxon>
        <taxon>Kitasatosporales</taxon>
        <taxon>Streptomycetaceae</taxon>
        <taxon>Streptomyces</taxon>
    </lineage>
</organism>
<gene>
    <name evidence="8" type="ORF">STSP_49480</name>
</gene>
<feature type="transmembrane region" description="Helical" evidence="6">
    <location>
        <begin position="28"/>
        <end position="54"/>
    </location>
</feature>
<keyword evidence="2 6" id="KW-0812">Transmembrane</keyword>
<dbReference type="EMBL" id="LOHS01000102">
    <property type="protein sequence ID" value="OAH11779.1"/>
    <property type="molecule type" value="Genomic_DNA"/>
</dbReference>
<feature type="domain" description="Major facilitator superfamily (MFS) profile" evidence="7">
    <location>
        <begin position="241"/>
        <end position="428"/>
    </location>
</feature>
<accession>A0A177HMD3</accession>
<comment type="subcellular location">
    <subcellularLocation>
        <location evidence="1">Cell membrane</location>
        <topology evidence="1">Multi-pass membrane protein</topology>
    </subcellularLocation>
</comment>
<evidence type="ECO:0000256" key="4">
    <source>
        <dbReference type="ARBA" id="ARBA00023136"/>
    </source>
</evidence>
<evidence type="ECO:0000256" key="2">
    <source>
        <dbReference type="ARBA" id="ARBA00022692"/>
    </source>
</evidence>
<feature type="transmembrane region" description="Helical" evidence="6">
    <location>
        <begin position="162"/>
        <end position="181"/>
    </location>
</feature>
<evidence type="ECO:0000313" key="8">
    <source>
        <dbReference type="EMBL" id="OAH11779.1"/>
    </source>
</evidence>
<feature type="transmembrane region" description="Helical" evidence="6">
    <location>
        <begin position="342"/>
        <end position="363"/>
    </location>
</feature>
<dbReference type="AlphaFoldDB" id="A0A177HMD3"/>
<feature type="transmembrane region" description="Helical" evidence="6">
    <location>
        <begin position="246"/>
        <end position="266"/>
    </location>
</feature>
<dbReference type="InterPro" id="IPR020846">
    <property type="entry name" value="MFS_dom"/>
</dbReference>
<feature type="transmembrane region" description="Helical" evidence="6">
    <location>
        <begin position="312"/>
        <end position="330"/>
    </location>
</feature>
<feature type="transmembrane region" description="Helical" evidence="6">
    <location>
        <begin position="403"/>
        <end position="424"/>
    </location>
</feature>
<dbReference type="GO" id="GO:0005886">
    <property type="term" value="C:plasma membrane"/>
    <property type="evidence" value="ECO:0007669"/>
    <property type="project" value="UniProtKB-SubCell"/>
</dbReference>
<comment type="caution">
    <text evidence="8">The sequence shown here is derived from an EMBL/GenBank/DDBJ whole genome shotgun (WGS) entry which is preliminary data.</text>
</comment>
<keyword evidence="4 6" id="KW-0472">Membrane</keyword>
<dbReference type="OrthoDB" id="7584869at2"/>
<feature type="transmembrane region" description="Helical" evidence="6">
    <location>
        <begin position="187"/>
        <end position="209"/>
    </location>
</feature>
<dbReference type="PROSITE" id="PS50850">
    <property type="entry name" value="MFS"/>
    <property type="match status" value="1"/>
</dbReference>
<dbReference type="PANTHER" id="PTHR23528:SF1">
    <property type="entry name" value="MAJOR FACILITATOR SUPERFAMILY (MFS) PROFILE DOMAIN-CONTAINING PROTEIN"/>
    <property type="match status" value="1"/>
</dbReference>
<reference evidence="8 9" key="1">
    <citation type="submission" date="2015-12" db="EMBL/GenBank/DDBJ databases">
        <title>Genome sequence of Streptomyces sp. G25.</title>
        <authorList>
            <person name="Poehlein A."/>
            <person name="Roettig A."/>
            <person name="Hiessl S."/>
            <person name="Hauschild P."/>
            <person name="Schauer J."/>
            <person name="Madkour M.H."/>
            <person name="Al-Ansari A.M."/>
            <person name="Almakishah N.H."/>
            <person name="Steinbuechel A."/>
            <person name="Daniel R."/>
        </authorList>
    </citation>
    <scope>NUCLEOTIDE SEQUENCE [LARGE SCALE GENOMIC DNA]</scope>
    <source>
        <strain evidence="9">G25(2015)</strain>
    </source>
</reference>
<feature type="transmembrane region" description="Helical" evidence="6">
    <location>
        <begin position="104"/>
        <end position="121"/>
    </location>
</feature>
<dbReference type="PATRIC" id="fig|1716141.3.peg.5195"/>
<evidence type="ECO:0000256" key="1">
    <source>
        <dbReference type="ARBA" id="ARBA00004651"/>
    </source>
</evidence>
<proteinExistence type="predicted"/>
<sequence>MTTTSPRPGPAPEYSEQPYSPERTARPWVVTTMALAQLGLFLALLTPVFASLAIKVQEIVPKDDEVSALGMVSSLGAVAAFLANPVFGRISDRTTGRFGRRRPWLVIGALGLTGGLAAIATTRSLTVVAVAWFLSQMFANAALAAFTASVADQVPVFQRGKVAGLIGVMQNVAILGAAYAAKALGTHGMLLFMAPAAVGLALVLLYAIALPDKPLPQRPPSDGGPRTMLSTFWVNPRKHPDFGWAFTSRFMIILAMFMFTTFRLLFLQDQLGLSDERAVSVMATGVLIYTLVLMASGQLAGWLSDRLRRRKVFVGSSALVFGIGTALLITTHSVAGFYAAEVVLGLGFGVYAGVDLALVLDVLPDPQETAKDLGVFNIANAAPQSIAPALGVLLVNTAGGHEYHFLLGAAAAVCVIGALAVIPIRSVR</sequence>